<dbReference type="InterPro" id="IPR007263">
    <property type="entry name" value="DCC1-like"/>
</dbReference>
<dbReference type="Proteomes" id="UP001500604">
    <property type="component" value="Unassembled WGS sequence"/>
</dbReference>
<accession>A0ABP8V4H0</accession>
<dbReference type="PANTHER" id="PTHR34290">
    <property type="entry name" value="SI:CH73-390P7.2"/>
    <property type="match status" value="1"/>
</dbReference>
<evidence type="ECO:0000313" key="2">
    <source>
        <dbReference type="Proteomes" id="UP001500604"/>
    </source>
</evidence>
<protein>
    <submittedName>
        <fullName evidence="1">DUF393 domain-containing protein</fullName>
    </submittedName>
</protein>
<dbReference type="InterPro" id="IPR044691">
    <property type="entry name" value="DCC1_Trx"/>
</dbReference>
<proteinExistence type="predicted"/>
<reference evidence="2" key="1">
    <citation type="journal article" date="2019" name="Int. J. Syst. Evol. Microbiol.">
        <title>The Global Catalogue of Microorganisms (GCM) 10K type strain sequencing project: providing services to taxonomists for standard genome sequencing and annotation.</title>
        <authorList>
            <consortium name="The Broad Institute Genomics Platform"/>
            <consortium name="The Broad Institute Genome Sequencing Center for Infectious Disease"/>
            <person name="Wu L."/>
            <person name="Ma J."/>
        </authorList>
    </citation>
    <scope>NUCLEOTIDE SEQUENCE [LARGE SCALE GENOMIC DNA]</scope>
    <source>
        <strain evidence="2">JCM 17805</strain>
    </source>
</reference>
<evidence type="ECO:0000313" key="1">
    <source>
        <dbReference type="EMBL" id="GAA4650363.1"/>
    </source>
</evidence>
<dbReference type="RefSeq" id="WP_345196529.1">
    <property type="nucleotide sequence ID" value="NZ_BAABFL010000390.1"/>
</dbReference>
<dbReference type="PANTHER" id="PTHR34290:SF2">
    <property type="entry name" value="OS04G0668800 PROTEIN"/>
    <property type="match status" value="1"/>
</dbReference>
<comment type="caution">
    <text evidence="1">The sequence shown here is derived from an EMBL/GenBank/DDBJ whole genome shotgun (WGS) entry which is preliminary data.</text>
</comment>
<organism evidence="1 2">
    <name type="scientific">Kistimonas scapharcae</name>
    <dbReference type="NCBI Taxonomy" id="1036133"/>
    <lineage>
        <taxon>Bacteria</taxon>
        <taxon>Pseudomonadati</taxon>
        <taxon>Pseudomonadota</taxon>
        <taxon>Gammaproteobacteria</taxon>
        <taxon>Oceanospirillales</taxon>
        <taxon>Endozoicomonadaceae</taxon>
        <taxon>Kistimonas</taxon>
    </lineage>
</organism>
<dbReference type="Pfam" id="PF04134">
    <property type="entry name" value="DCC1-like"/>
    <property type="match status" value="1"/>
</dbReference>
<gene>
    <name evidence="1" type="ORF">GCM10023116_26460</name>
</gene>
<keyword evidence="2" id="KW-1185">Reference proteome</keyword>
<dbReference type="EMBL" id="BAABFL010000390">
    <property type="protein sequence ID" value="GAA4650363.1"/>
    <property type="molecule type" value="Genomic_DNA"/>
</dbReference>
<name>A0ABP8V4H0_9GAMM</name>
<sequence>MALKRSDITLPVTLFYDGNCPLCLREINHLSNLNQAGQLQLVDIHSDGFAQRYPELDPEELDCFIHARLGDGIIVKGVDATLAAWEAVGKGIWIAPLRWPLVRIVADGVYRLFARNRHTISRRLAPLLGRNACKMDDK</sequence>